<accession>A0A0E0S8Q1</accession>
<protein>
    <submittedName>
        <fullName evidence="1">Chromosome 4, complete genome</fullName>
    </submittedName>
</protein>
<dbReference type="InParanoid" id="A0A098DN98"/>
<reference evidence="1 3" key="3">
    <citation type="journal article" date="2015" name="BMC Genomics">
        <title>The completed genome sequence of the pathogenic ascomycete fungus Fusarium graminearum.</title>
        <authorList>
            <person name="King R."/>
            <person name="Urban M."/>
            <person name="Hammond-Kosack M.C."/>
            <person name="Hassani-Pak K."/>
            <person name="Hammond-Kosack K.E."/>
        </authorList>
    </citation>
    <scope>NUCLEOTIDE SEQUENCE [LARGE SCALE GENOMIC DNA]</scope>
    <source>
        <strain evidence="3">ATCC MYA-4620 / CBS 123657 / FGSC 9075 / NRRL 31084 / PH-1</strain>
        <strain evidence="1">PH-1</strain>
    </source>
</reference>
<dbReference type="AlphaFoldDB" id="A0A098DN98"/>
<accession>A0A098DN98</accession>
<dbReference type="EnsemblFungi" id="CEF82814">
    <property type="protein sequence ID" value="CEF82814"/>
    <property type="gene ID" value="FGRRES_20412"/>
</dbReference>
<dbReference type="EMBL" id="HG970335">
    <property type="protein sequence ID" value="CEF82814.1"/>
    <property type="molecule type" value="Genomic_DNA"/>
</dbReference>
<reference evidence="2" key="4">
    <citation type="submission" date="2017-01" db="UniProtKB">
        <authorList>
            <consortium name="EnsemblFungi"/>
        </authorList>
    </citation>
    <scope>IDENTIFICATION</scope>
    <source>
        <strain evidence="2">PH-1 / ATCC MYA-4620 / FGSC 9075 / NRRL 31084</strain>
    </source>
</reference>
<keyword evidence="3" id="KW-1185">Reference proteome</keyword>
<gene>
    <name evidence="1" type="ORF">FGRAMPH1_01T28293</name>
</gene>
<organism evidence="1 3">
    <name type="scientific">Gibberella zeae (strain ATCC MYA-4620 / CBS 123657 / FGSC 9075 / NRRL 31084 / PH-1)</name>
    <name type="common">Wheat head blight fungus</name>
    <name type="synonym">Fusarium graminearum</name>
    <dbReference type="NCBI Taxonomy" id="229533"/>
    <lineage>
        <taxon>Eukaryota</taxon>
        <taxon>Fungi</taxon>
        <taxon>Dikarya</taxon>
        <taxon>Ascomycota</taxon>
        <taxon>Pezizomycotina</taxon>
        <taxon>Sordariomycetes</taxon>
        <taxon>Hypocreomycetidae</taxon>
        <taxon>Hypocreales</taxon>
        <taxon>Nectriaceae</taxon>
        <taxon>Fusarium</taxon>
    </lineage>
</organism>
<evidence type="ECO:0000313" key="1">
    <source>
        <dbReference type="EMBL" id="CEF82814.1"/>
    </source>
</evidence>
<evidence type="ECO:0000313" key="3">
    <source>
        <dbReference type="Proteomes" id="UP000070720"/>
    </source>
</evidence>
<reference evidence="2 3" key="2">
    <citation type="journal article" date="2010" name="Nature">
        <title>Comparative genomics reveals mobile pathogenicity chromosomes in Fusarium.</title>
        <authorList>
            <person name="Ma L.J."/>
            <person name="van der Does H.C."/>
            <person name="Borkovich K.A."/>
            <person name="Coleman J.J."/>
            <person name="Daboussi M.J."/>
            <person name="Di Pietro A."/>
            <person name="Dufresne M."/>
            <person name="Freitag M."/>
            <person name="Grabherr M."/>
            <person name="Henrissat B."/>
            <person name="Houterman P.M."/>
            <person name="Kang S."/>
            <person name="Shim W.B."/>
            <person name="Woloshuk C."/>
            <person name="Xie X."/>
            <person name="Xu J.R."/>
            <person name="Antoniw J."/>
            <person name="Baker S.E."/>
            <person name="Bluhm B.H."/>
            <person name="Breakspear A."/>
            <person name="Brown D.W."/>
            <person name="Butchko R.A."/>
            <person name="Chapman S."/>
            <person name="Coulson R."/>
            <person name="Coutinho P.M."/>
            <person name="Danchin E.G."/>
            <person name="Diener A."/>
            <person name="Gale L.R."/>
            <person name="Gardiner D.M."/>
            <person name="Goff S."/>
            <person name="Hammond-Kosack K.E."/>
            <person name="Hilburn K."/>
            <person name="Hua-Van A."/>
            <person name="Jonkers W."/>
            <person name="Kazan K."/>
            <person name="Kodira C.D."/>
            <person name="Koehrsen M."/>
            <person name="Kumar L."/>
            <person name="Lee Y.H."/>
            <person name="Li L."/>
            <person name="Manners J.M."/>
            <person name="Miranda-Saavedra D."/>
            <person name="Mukherjee M."/>
            <person name="Park G."/>
            <person name="Park J."/>
            <person name="Park S.Y."/>
            <person name="Proctor R.H."/>
            <person name="Regev A."/>
            <person name="Ruiz-Roldan M.C."/>
            <person name="Sain D."/>
            <person name="Sakthikumar S."/>
            <person name="Sykes S."/>
            <person name="Schwartz D.C."/>
            <person name="Turgeon B.G."/>
            <person name="Wapinski I."/>
            <person name="Yoder O."/>
            <person name="Young S."/>
            <person name="Zeng Q."/>
            <person name="Zhou S."/>
            <person name="Galagan J."/>
            <person name="Cuomo C.A."/>
            <person name="Kistler H.C."/>
            <person name="Rep M."/>
        </authorList>
    </citation>
    <scope>GENOME REANNOTATION</scope>
    <source>
        <strain evidence="3">ATCC MYA-4620 / CBS 123657 / FGSC 9075 / NRRL 31084 / PH-1</strain>
        <strain evidence="2">PH-1 / ATCC MYA-4620 / FGSC 9075 / NRRL 31084</strain>
    </source>
</reference>
<sequence>MDVWHSYGTLCHNCLIFWSIGKVQHATCTLTLDRGVSPSVQR</sequence>
<name>A0A098DN98_GIBZE</name>
<proteinExistence type="predicted"/>
<reference evidence="2 3" key="1">
    <citation type="journal article" date="2007" name="Science">
        <title>The Fusarium graminearum genome reveals a link between localized polymorphism and pathogen specialization.</title>
        <authorList>
            <person name="Cuomo C.A."/>
            <person name="Gueldener U."/>
            <person name="Xu J.-R."/>
            <person name="Trail F."/>
            <person name="Turgeon B.G."/>
            <person name="Di Pietro A."/>
            <person name="Walton J.D."/>
            <person name="Ma L.-J."/>
            <person name="Baker S.E."/>
            <person name="Rep M."/>
            <person name="Adam G."/>
            <person name="Antoniw J."/>
            <person name="Baldwin T."/>
            <person name="Calvo S.E."/>
            <person name="Chang Y.-L."/>
            <person name="DeCaprio D."/>
            <person name="Gale L.R."/>
            <person name="Gnerre S."/>
            <person name="Goswami R.S."/>
            <person name="Hammond-Kosack K."/>
            <person name="Harris L.J."/>
            <person name="Hilburn K."/>
            <person name="Kennell J.C."/>
            <person name="Kroken S."/>
            <person name="Magnuson J.K."/>
            <person name="Mannhaupt G."/>
            <person name="Mauceli E.W."/>
            <person name="Mewes H.-W."/>
            <person name="Mitterbauer R."/>
            <person name="Muehlbauer G."/>
            <person name="Muensterkoetter M."/>
            <person name="Nelson D."/>
            <person name="O'Donnell K."/>
            <person name="Ouellet T."/>
            <person name="Qi W."/>
            <person name="Quesneville H."/>
            <person name="Roncero M.I.G."/>
            <person name="Seong K.-Y."/>
            <person name="Tetko I.V."/>
            <person name="Urban M."/>
            <person name="Waalwijk C."/>
            <person name="Ward T.J."/>
            <person name="Yao J."/>
            <person name="Birren B.W."/>
            <person name="Kistler H.C."/>
        </authorList>
    </citation>
    <scope>NUCLEOTIDE SEQUENCE [LARGE SCALE GENOMIC DNA]</scope>
    <source>
        <strain evidence="3">ATCC MYA-4620 / CBS 123657 / FGSC 9075 / NRRL 31084 / PH-1</strain>
        <strain evidence="2">PH-1 / ATCC MYA-4620 / FGSC 9075 / NRRL 31084</strain>
    </source>
</reference>
<dbReference type="Proteomes" id="UP000070720">
    <property type="component" value="Chromosome 4"/>
</dbReference>
<dbReference type="VEuPathDB" id="FungiDB:FGRAMPH1_01G28293"/>
<evidence type="ECO:0000313" key="2">
    <source>
        <dbReference type="EnsemblFungi" id="CEF82814"/>
    </source>
</evidence>